<reference evidence="3 4" key="1">
    <citation type="submission" date="2020-08" db="EMBL/GenBank/DDBJ databases">
        <title>Genomic Encyclopedia of Type Strains, Phase IV (KMG-IV): sequencing the most valuable type-strain genomes for metagenomic binning, comparative biology and taxonomic classification.</title>
        <authorList>
            <person name="Goeker M."/>
        </authorList>
    </citation>
    <scope>NUCLEOTIDE SEQUENCE [LARGE SCALE GENOMIC DNA]</scope>
    <source>
        <strain evidence="3 4">DSM 105074</strain>
    </source>
</reference>
<gene>
    <name evidence="3" type="ORF">HNQ92_004565</name>
</gene>
<dbReference type="RefSeq" id="WP_184177497.1">
    <property type="nucleotide sequence ID" value="NZ_JACHGF010000009.1"/>
</dbReference>
<keyword evidence="4" id="KW-1185">Reference proteome</keyword>
<dbReference type="PANTHER" id="PTHR24320:SF148">
    <property type="entry name" value="NAD(P)-BINDING ROSSMANN-FOLD SUPERFAMILY PROTEIN"/>
    <property type="match status" value="1"/>
</dbReference>
<evidence type="ECO:0000313" key="4">
    <source>
        <dbReference type="Proteomes" id="UP000557307"/>
    </source>
</evidence>
<dbReference type="GO" id="GO:0016491">
    <property type="term" value="F:oxidoreductase activity"/>
    <property type="evidence" value="ECO:0007669"/>
    <property type="project" value="UniProtKB-KW"/>
</dbReference>
<protein>
    <submittedName>
        <fullName evidence="3">NAD(P)-dependent dehydrogenase (Short-subunit alcohol dehydrogenase family)</fullName>
    </submittedName>
</protein>
<dbReference type="PRINTS" id="PR00081">
    <property type="entry name" value="GDHRDH"/>
</dbReference>
<evidence type="ECO:0000256" key="2">
    <source>
        <dbReference type="ARBA" id="ARBA00023002"/>
    </source>
</evidence>
<sequence length="274" mass="29972">MTPQVPNTALITGANSGIGLELTKRLLQEGWHVRALIRSDFPATESTLAQALATGQLRTYRADLSQLGALKAVLKQIIEKEEKIDVLFNNAAVSLEYLKPSPQKRDLHFEVNALVPYLILRELKPLLLKGTLKTVVNTSSNALLMAKKFNPQTLQYPTTFRKITGIYGESKLALSLWTSALAPSLRAEGITIRSVCPGGNKTPMTGGKGMPGWLLLVRHLFFSHPRVGAGKLYAAAFDAPTGAFINKGKATPLPFAHHAPEVLAMVEEIYQNEY</sequence>
<dbReference type="SUPFAM" id="SSF51735">
    <property type="entry name" value="NAD(P)-binding Rossmann-fold domains"/>
    <property type="match status" value="1"/>
</dbReference>
<accession>A0A840TU20</accession>
<dbReference type="PANTHER" id="PTHR24320">
    <property type="entry name" value="RETINOL DEHYDROGENASE"/>
    <property type="match status" value="1"/>
</dbReference>
<dbReference type="EMBL" id="JACHGF010000009">
    <property type="protein sequence ID" value="MBB5286405.1"/>
    <property type="molecule type" value="Genomic_DNA"/>
</dbReference>
<keyword evidence="2" id="KW-0560">Oxidoreductase</keyword>
<dbReference type="Gene3D" id="3.40.50.720">
    <property type="entry name" value="NAD(P)-binding Rossmann-like Domain"/>
    <property type="match status" value="1"/>
</dbReference>
<dbReference type="AlphaFoldDB" id="A0A840TU20"/>
<dbReference type="Pfam" id="PF00106">
    <property type="entry name" value="adh_short"/>
    <property type="match status" value="1"/>
</dbReference>
<comment type="similarity">
    <text evidence="1">Belongs to the short-chain dehydrogenases/reductases (SDR) family.</text>
</comment>
<dbReference type="InterPro" id="IPR036291">
    <property type="entry name" value="NAD(P)-bd_dom_sf"/>
</dbReference>
<evidence type="ECO:0000313" key="3">
    <source>
        <dbReference type="EMBL" id="MBB5286405.1"/>
    </source>
</evidence>
<comment type="caution">
    <text evidence="3">The sequence shown here is derived from an EMBL/GenBank/DDBJ whole genome shotgun (WGS) entry which is preliminary data.</text>
</comment>
<evidence type="ECO:0000256" key="1">
    <source>
        <dbReference type="ARBA" id="ARBA00006484"/>
    </source>
</evidence>
<proteinExistence type="inferred from homology"/>
<dbReference type="Proteomes" id="UP000557307">
    <property type="component" value="Unassembled WGS sequence"/>
</dbReference>
<organism evidence="3 4">
    <name type="scientific">Rhabdobacter roseus</name>
    <dbReference type="NCBI Taxonomy" id="1655419"/>
    <lineage>
        <taxon>Bacteria</taxon>
        <taxon>Pseudomonadati</taxon>
        <taxon>Bacteroidota</taxon>
        <taxon>Cytophagia</taxon>
        <taxon>Cytophagales</taxon>
        <taxon>Cytophagaceae</taxon>
        <taxon>Rhabdobacter</taxon>
    </lineage>
</organism>
<dbReference type="InterPro" id="IPR002347">
    <property type="entry name" value="SDR_fam"/>
</dbReference>
<name>A0A840TU20_9BACT</name>